<dbReference type="InterPro" id="IPR036249">
    <property type="entry name" value="Thioredoxin-like_sf"/>
</dbReference>
<dbReference type="GO" id="GO:0008379">
    <property type="term" value="F:thioredoxin peroxidase activity"/>
    <property type="evidence" value="ECO:0007669"/>
    <property type="project" value="TreeGrafter"/>
</dbReference>
<keyword evidence="4" id="KW-0049">Antioxidant</keyword>
<evidence type="ECO:0000256" key="2">
    <source>
        <dbReference type="ARBA" id="ARBA00013017"/>
    </source>
</evidence>
<evidence type="ECO:0000256" key="10">
    <source>
        <dbReference type="ARBA" id="ARBA00042639"/>
    </source>
</evidence>
<evidence type="ECO:0000256" key="4">
    <source>
        <dbReference type="ARBA" id="ARBA00022862"/>
    </source>
</evidence>
<gene>
    <name evidence="14" type="primary">PRDX6</name>
    <name evidence="14" type="ORF">MAMC_01568</name>
</gene>
<dbReference type="InterPro" id="IPR013766">
    <property type="entry name" value="Thioredoxin_domain"/>
</dbReference>
<keyword evidence="15" id="KW-1185">Reference proteome</keyword>
<dbReference type="Pfam" id="PF00578">
    <property type="entry name" value="AhpC-TSA"/>
    <property type="match status" value="1"/>
</dbReference>
<organism evidence="14 15">
    <name type="scientific">Methylacidimicrobium cyclopophantes</name>
    <dbReference type="NCBI Taxonomy" id="1041766"/>
    <lineage>
        <taxon>Bacteria</taxon>
        <taxon>Pseudomonadati</taxon>
        <taxon>Verrucomicrobiota</taxon>
        <taxon>Methylacidimicrobium</taxon>
    </lineage>
</organism>
<evidence type="ECO:0000256" key="8">
    <source>
        <dbReference type="ARBA" id="ARBA00032824"/>
    </source>
</evidence>
<evidence type="ECO:0000256" key="12">
    <source>
        <dbReference type="SAM" id="MobiDB-lite"/>
    </source>
</evidence>
<evidence type="ECO:0000259" key="13">
    <source>
        <dbReference type="PROSITE" id="PS51352"/>
    </source>
</evidence>
<evidence type="ECO:0000256" key="6">
    <source>
        <dbReference type="ARBA" id="ARBA00023157"/>
    </source>
</evidence>
<comment type="caution">
    <text evidence="14">The sequence shown here is derived from an EMBL/GenBank/DDBJ whole genome shotgun (WGS) entry which is preliminary data.</text>
</comment>
<evidence type="ECO:0000256" key="11">
    <source>
        <dbReference type="ARBA" id="ARBA00049091"/>
    </source>
</evidence>
<sequence>MIRPSLQDKPMRKALPVGSRVPAALLLDSEGKEIELGQSLASGKTLLYFYPRAHTPFCTREACNLRDHGGELDRRGIRVIGISGDPPKRLASFRLRHDLPFLLLSDRGGVAARAFGLPVFLGLVARASFLIEDGIIVWRDLHPRVDAHAQDLLRMLEARRRLPRLPAEEAREAGGEKLPDRSSGQWPTDGSSS</sequence>
<dbReference type="Proteomes" id="UP000381693">
    <property type="component" value="Unassembled WGS sequence"/>
</dbReference>
<comment type="catalytic activity">
    <reaction evidence="11">
        <text>a hydroperoxide + [thioredoxin]-dithiol = an alcohol + [thioredoxin]-disulfide + H2O</text>
        <dbReference type="Rhea" id="RHEA:62620"/>
        <dbReference type="Rhea" id="RHEA-COMP:10698"/>
        <dbReference type="Rhea" id="RHEA-COMP:10700"/>
        <dbReference type="ChEBI" id="CHEBI:15377"/>
        <dbReference type="ChEBI" id="CHEBI:29950"/>
        <dbReference type="ChEBI" id="CHEBI:30879"/>
        <dbReference type="ChEBI" id="CHEBI:35924"/>
        <dbReference type="ChEBI" id="CHEBI:50058"/>
        <dbReference type="EC" id="1.11.1.24"/>
    </reaction>
</comment>
<dbReference type="GO" id="GO:0034599">
    <property type="term" value="P:cellular response to oxidative stress"/>
    <property type="evidence" value="ECO:0007669"/>
    <property type="project" value="TreeGrafter"/>
</dbReference>
<dbReference type="CDD" id="cd03017">
    <property type="entry name" value="PRX_BCP"/>
    <property type="match status" value="1"/>
</dbReference>
<feature type="compositionally biased region" description="Polar residues" evidence="12">
    <location>
        <begin position="182"/>
        <end position="193"/>
    </location>
</feature>
<keyword evidence="6" id="KW-1015">Disulfide bond</keyword>
<evidence type="ECO:0000256" key="9">
    <source>
        <dbReference type="ARBA" id="ARBA00038489"/>
    </source>
</evidence>
<keyword evidence="5 14" id="KW-0560">Oxidoreductase</keyword>
<dbReference type="PROSITE" id="PS51352">
    <property type="entry name" value="THIOREDOXIN_2"/>
    <property type="match status" value="1"/>
</dbReference>
<feature type="region of interest" description="Disordered" evidence="12">
    <location>
        <begin position="165"/>
        <end position="193"/>
    </location>
</feature>
<reference evidence="14" key="1">
    <citation type="submission" date="2019-09" db="EMBL/GenBank/DDBJ databases">
        <authorList>
            <person name="Cremers G."/>
        </authorList>
    </citation>
    <scope>NUCLEOTIDE SEQUENCE [LARGE SCALE GENOMIC DNA]</scope>
    <source>
        <strain evidence="14">3B</strain>
    </source>
</reference>
<dbReference type="EC" id="1.11.1.24" evidence="2"/>
<keyword evidence="3 14" id="KW-0575">Peroxidase</keyword>
<proteinExistence type="inferred from homology"/>
<keyword evidence="7" id="KW-0676">Redox-active center</keyword>
<comment type="similarity">
    <text evidence="9">Belongs to the peroxiredoxin family. BCP/PrxQ subfamily.</text>
</comment>
<dbReference type="GO" id="GO:0005737">
    <property type="term" value="C:cytoplasm"/>
    <property type="evidence" value="ECO:0007669"/>
    <property type="project" value="TreeGrafter"/>
</dbReference>
<dbReference type="GO" id="GO:0045454">
    <property type="term" value="P:cell redox homeostasis"/>
    <property type="evidence" value="ECO:0007669"/>
    <property type="project" value="TreeGrafter"/>
</dbReference>
<dbReference type="EMBL" id="CABFUZ020000159">
    <property type="protein sequence ID" value="VVM07353.1"/>
    <property type="molecule type" value="Genomic_DNA"/>
</dbReference>
<dbReference type="SUPFAM" id="SSF52833">
    <property type="entry name" value="Thioredoxin-like"/>
    <property type="match status" value="1"/>
</dbReference>
<evidence type="ECO:0000256" key="7">
    <source>
        <dbReference type="ARBA" id="ARBA00023284"/>
    </source>
</evidence>
<dbReference type="AlphaFoldDB" id="A0A5E6ME25"/>
<evidence type="ECO:0000313" key="15">
    <source>
        <dbReference type="Proteomes" id="UP000381693"/>
    </source>
</evidence>
<evidence type="ECO:0000256" key="5">
    <source>
        <dbReference type="ARBA" id="ARBA00023002"/>
    </source>
</evidence>
<dbReference type="InterPro" id="IPR000866">
    <property type="entry name" value="AhpC/TSA"/>
</dbReference>
<dbReference type="PANTHER" id="PTHR42801">
    <property type="entry name" value="THIOREDOXIN-DEPENDENT PEROXIDE REDUCTASE"/>
    <property type="match status" value="1"/>
</dbReference>
<evidence type="ECO:0000313" key="14">
    <source>
        <dbReference type="EMBL" id="VVM07353.1"/>
    </source>
</evidence>
<accession>A0A5E6ME25</accession>
<evidence type="ECO:0000256" key="1">
    <source>
        <dbReference type="ARBA" id="ARBA00003330"/>
    </source>
</evidence>
<protein>
    <recommendedName>
        <fullName evidence="2">thioredoxin-dependent peroxiredoxin</fullName>
        <ecNumber evidence="2">1.11.1.24</ecNumber>
    </recommendedName>
    <alternativeName>
        <fullName evidence="8">Thioredoxin peroxidase</fullName>
    </alternativeName>
    <alternativeName>
        <fullName evidence="10">Thioredoxin-dependent peroxiredoxin Bcp</fullName>
    </alternativeName>
</protein>
<feature type="compositionally biased region" description="Basic and acidic residues" evidence="12">
    <location>
        <begin position="165"/>
        <end position="180"/>
    </location>
</feature>
<evidence type="ECO:0000256" key="3">
    <source>
        <dbReference type="ARBA" id="ARBA00022559"/>
    </source>
</evidence>
<feature type="domain" description="Thioredoxin" evidence="13">
    <location>
        <begin position="15"/>
        <end position="161"/>
    </location>
</feature>
<dbReference type="Gene3D" id="3.40.30.10">
    <property type="entry name" value="Glutaredoxin"/>
    <property type="match status" value="1"/>
</dbReference>
<name>A0A5E6ME25_9BACT</name>
<dbReference type="InterPro" id="IPR050924">
    <property type="entry name" value="Peroxiredoxin_BCP/PrxQ"/>
</dbReference>
<comment type="function">
    <text evidence="1">Thiol-specific peroxidase that catalyzes the reduction of hydrogen peroxide and organic hydroperoxides to water and alcohols, respectively. Plays a role in cell protection against oxidative stress by detoxifying peroxides and as sensor of hydrogen peroxide-mediated signaling events.</text>
</comment>
<dbReference type="PANTHER" id="PTHR42801:SF4">
    <property type="entry name" value="AHPC_TSA FAMILY PROTEIN"/>
    <property type="match status" value="1"/>
</dbReference>
<dbReference type="OrthoDB" id="9812811at2"/>